<protein>
    <submittedName>
        <fullName evidence="1">Putative secreted protein</fullName>
    </submittedName>
</protein>
<organism evidence="1">
    <name type="scientific">Anopheles darlingi</name>
    <name type="common">Mosquito</name>
    <dbReference type="NCBI Taxonomy" id="43151"/>
    <lineage>
        <taxon>Eukaryota</taxon>
        <taxon>Metazoa</taxon>
        <taxon>Ecdysozoa</taxon>
        <taxon>Arthropoda</taxon>
        <taxon>Hexapoda</taxon>
        <taxon>Insecta</taxon>
        <taxon>Pterygota</taxon>
        <taxon>Neoptera</taxon>
        <taxon>Endopterygota</taxon>
        <taxon>Diptera</taxon>
        <taxon>Nematocera</taxon>
        <taxon>Culicoidea</taxon>
        <taxon>Culicidae</taxon>
        <taxon>Anophelinae</taxon>
        <taxon>Anopheles</taxon>
    </lineage>
</organism>
<name>A0A2M4DI96_ANODA</name>
<reference evidence="1" key="1">
    <citation type="submission" date="2018-01" db="EMBL/GenBank/DDBJ databases">
        <title>An insight into the sialome of Amazonian anophelines.</title>
        <authorList>
            <person name="Ribeiro J.M."/>
            <person name="Scarpassa V."/>
            <person name="Calvo E."/>
        </authorList>
    </citation>
    <scope>NUCLEOTIDE SEQUENCE</scope>
</reference>
<evidence type="ECO:0000313" key="1">
    <source>
        <dbReference type="EMBL" id="MBW77290.1"/>
    </source>
</evidence>
<sequence>MHARIITTLGTRNTAGIFLLFHYTARAAAAAAAVTIYYNAAPLLLRSSSAARNTEILRVVAETSRGRGVGAGGGPELWWRADPCAQTWWSSARQGERMAVPRN</sequence>
<accession>A0A2M4DI96</accession>
<dbReference type="EMBL" id="GGFL01013112">
    <property type="protein sequence ID" value="MBW77290.1"/>
    <property type="molecule type" value="Transcribed_RNA"/>
</dbReference>
<proteinExistence type="predicted"/>
<dbReference type="AlphaFoldDB" id="A0A2M4DI96"/>